<name>A0ABU5GTH1_9GAMM</name>
<sequence>MENFKIQLFSTSQLGGVLDIGYTAEQSEVVTDLLLLFNAQFDIEKQSIGMDYKHQYTEEFKERLNDFINKYKKILPQIQGLAQKFTKLKPDEWFFTLPPIDLNTKQKYALEKELNQLNGIESEITNSDIESLFSGVMDNYEIVTFDLDKDKKIKIGEGLKNKRVCRFCKLQSPDVSFKKEAHAISEALGNKKLVLNEECDLCNEFFDEYVERDFVFYHDLVRTMFGIKNKENKTPKMKGRNFEFFKDEDKNLNVAIVSVDESGKSQEPPKSVSFNTDNKIRVQNIYKALCKFALSVMGEEFLDYFSDTIDWIRNENVAERLPKIAMLNSYSFFTERPEVTLFFRNNDNYELPFLVVEFRFTYYMYIFIVPFSSKDKVNFLDESEYQTFLNSFNHIRAKGDFSFVDFSENIERELKYTINFEQRETNKSMQPTAKAAAD</sequence>
<proteinExistence type="predicted"/>
<evidence type="ECO:0000313" key="3">
    <source>
        <dbReference type="Proteomes" id="UP001294570"/>
    </source>
</evidence>
<evidence type="ECO:0000313" key="2">
    <source>
        <dbReference type="EMBL" id="MDY7220280.1"/>
    </source>
</evidence>
<reference evidence="2 3" key="1">
    <citation type="submission" date="2023-12" db="EMBL/GenBank/DDBJ databases">
        <title>Denitrificimonas halotolerans sp. nov.,a novel species isolated from landfill leachate.</title>
        <authorList>
            <person name="Wang S."/>
        </authorList>
    </citation>
    <scope>NUCLEOTIDE SEQUENCE [LARGE SCALE GENOMIC DNA]</scope>
    <source>
        <strain evidence="2 3">JX-1</strain>
    </source>
</reference>
<dbReference type="EMBL" id="JAXIVU010000023">
    <property type="protein sequence ID" value="MDY7220280.1"/>
    <property type="molecule type" value="Genomic_DNA"/>
</dbReference>
<organism evidence="2 3">
    <name type="scientific">Denitrificimonas halotolerans</name>
    <dbReference type="NCBI Taxonomy" id="3098930"/>
    <lineage>
        <taxon>Bacteria</taxon>
        <taxon>Pseudomonadati</taxon>
        <taxon>Pseudomonadota</taxon>
        <taxon>Gammaproteobacteria</taxon>
        <taxon>Pseudomonadales</taxon>
        <taxon>Pseudomonadaceae</taxon>
        <taxon>Denitrificimonas</taxon>
    </lineage>
</organism>
<accession>A0ABU5GTH1</accession>
<evidence type="ECO:0000259" key="1">
    <source>
        <dbReference type="Pfam" id="PF14279"/>
    </source>
</evidence>
<dbReference type="RefSeq" id="WP_321554365.1">
    <property type="nucleotide sequence ID" value="NZ_JAXIVU010000023.1"/>
</dbReference>
<dbReference type="InterPro" id="IPR029471">
    <property type="entry name" value="HNH_5"/>
</dbReference>
<gene>
    <name evidence="2" type="ORF">TOI97_11975</name>
</gene>
<dbReference type="Pfam" id="PF14279">
    <property type="entry name" value="HNH_5"/>
    <property type="match status" value="1"/>
</dbReference>
<keyword evidence="3" id="KW-1185">Reference proteome</keyword>
<comment type="caution">
    <text evidence="2">The sequence shown here is derived from an EMBL/GenBank/DDBJ whole genome shotgun (WGS) entry which is preliminary data.</text>
</comment>
<protein>
    <recommendedName>
        <fullName evidence="1">HNH endonuclease 5 domain-containing protein</fullName>
    </recommendedName>
</protein>
<feature type="domain" description="HNH endonuclease 5" evidence="1">
    <location>
        <begin position="165"/>
        <end position="214"/>
    </location>
</feature>
<dbReference type="Proteomes" id="UP001294570">
    <property type="component" value="Unassembled WGS sequence"/>
</dbReference>